<keyword evidence="3" id="KW-1185">Reference proteome</keyword>
<proteinExistence type="predicted"/>
<organism evidence="1 4">
    <name type="scientific">Bacillus haynesii</name>
    <dbReference type="NCBI Taxonomy" id="1925021"/>
    <lineage>
        <taxon>Bacteria</taxon>
        <taxon>Bacillati</taxon>
        <taxon>Bacillota</taxon>
        <taxon>Bacilli</taxon>
        <taxon>Bacillales</taxon>
        <taxon>Bacillaceae</taxon>
        <taxon>Bacillus</taxon>
    </lineage>
</organism>
<name>A0AA90EEG9_9BACI</name>
<evidence type="ECO:0000313" key="4">
    <source>
        <dbReference type="Proteomes" id="UP001066455"/>
    </source>
</evidence>
<dbReference type="Proteomes" id="UP001066455">
    <property type="component" value="Unassembled WGS sequence"/>
</dbReference>
<gene>
    <name evidence="2" type="ORF">BTA31_07130</name>
    <name evidence="1" type="ORF">MOE73_02850</name>
</gene>
<accession>A0AA90EEG9</accession>
<reference evidence="2 3" key="1">
    <citation type="submission" date="2016-12" db="EMBL/GenBank/DDBJ databases">
        <title>Bacillus phylogenomics.</title>
        <authorList>
            <person name="Dunlap C."/>
        </authorList>
    </citation>
    <scope>NUCLEOTIDE SEQUENCE [LARGE SCALE GENOMIC DNA]</scope>
    <source>
        <strain evidence="2 3">NRRL B-41327</strain>
    </source>
</reference>
<dbReference type="InterPro" id="IPR024496">
    <property type="entry name" value="Spore_germ_GerPE"/>
</dbReference>
<dbReference type="EMBL" id="JALAXI010000003">
    <property type="protein sequence ID" value="MCY9279009.1"/>
    <property type="molecule type" value="Genomic_DNA"/>
</dbReference>
<dbReference type="EMBL" id="MRBL01000007">
    <property type="protein sequence ID" value="OMI28318.1"/>
    <property type="molecule type" value="Genomic_DNA"/>
</dbReference>
<reference evidence="1" key="2">
    <citation type="submission" date="2022-02" db="EMBL/GenBank/DDBJ databases">
        <title>Crop Bioprotection Bacillus Genome Sequencing.</title>
        <authorList>
            <person name="Dunlap C."/>
        </authorList>
    </citation>
    <scope>NUCLEOTIDE SEQUENCE</scope>
    <source>
        <strain evidence="1">T20C14</strain>
    </source>
</reference>
<dbReference type="Proteomes" id="UP000187046">
    <property type="component" value="Unassembled WGS sequence"/>
</dbReference>
<protein>
    <submittedName>
        <fullName evidence="1">Spore germination protein GerPE</fullName>
    </submittedName>
    <submittedName>
        <fullName evidence="2">Spore gernimation protein GerPE</fullName>
    </submittedName>
</protein>
<evidence type="ECO:0000313" key="1">
    <source>
        <dbReference type="EMBL" id="MCY9279009.1"/>
    </source>
</evidence>
<evidence type="ECO:0000313" key="2">
    <source>
        <dbReference type="EMBL" id="OMI28318.1"/>
    </source>
</evidence>
<sequence>MILRTSKVKFLKVHSVGISSALQIGDAEEQFLKAKVLAVQRYLSLFYGNEGSFKQDDFQLFRQPIPHLLPETGVCSAFFHEIPFIRVRAIKINGVSSSSVAQIGSTHRINADSRVKHIRKLPPARNSQ</sequence>
<evidence type="ECO:0000313" key="3">
    <source>
        <dbReference type="Proteomes" id="UP000187046"/>
    </source>
</evidence>
<dbReference type="Pfam" id="PF10970">
    <property type="entry name" value="GerPE"/>
    <property type="match status" value="1"/>
</dbReference>
<dbReference type="AlphaFoldDB" id="A0AA90EEG9"/>
<comment type="caution">
    <text evidence="1">The sequence shown here is derived from an EMBL/GenBank/DDBJ whole genome shotgun (WGS) entry which is preliminary data.</text>
</comment>
<dbReference type="RefSeq" id="WP_076790364.1">
    <property type="nucleotide sequence ID" value="NZ_JALAJD010000006.1"/>
</dbReference>